<evidence type="ECO:0000256" key="7">
    <source>
        <dbReference type="PROSITE-ProRule" id="PRU00042"/>
    </source>
</evidence>
<feature type="domain" description="C2H2-type" evidence="9">
    <location>
        <begin position="349"/>
        <end position="378"/>
    </location>
</feature>
<organism evidence="10 11">
    <name type="scientific">Coprinellus micaceus</name>
    <name type="common">Glistening ink-cap mushroom</name>
    <name type="synonym">Coprinus micaceus</name>
    <dbReference type="NCBI Taxonomy" id="71717"/>
    <lineage>
        <taxon>Eukaryota</taxon>
        <taxon>Fungi</taxon>
        <taxon>Dikarya</taxon>
        <taxon>Basidiomycota</taxon>
        <taxon>Agaricomycotina</taxon>
        <taxon>Agaricomycetes</taxon>
        <taxon>Agaricomycetidae</taxon>
        <taxon>Agaricales</taxon>
        <taxon>Agaricineae</taxon>
        <taxon>Psathyrellaceae</taxon>
        <taxon>Coprinellus</taxon>
    </lineage>
</organism>
<dbReference type="Proteomes" id="UP000298030">
    <property type="component" value="Unassembled WGS sequence"/>
</dbReference>
<dbReference type="GO" id="GO:0000978">
    <property type="term" value="F:RNA polymerase II cis-regulatory region sequence-specific DNA binding"/>
    <property type="evidence" value="ECO:0007669"/>
    <property type="project" value="TreeGrafter"/>
</dbReference>
<dbReference type="GO" id="GO:0008270">
    <property type="term" value="F:zinc ion binding"/>
    <property type="evidence" value="ECO:0007669"/>
    <property type="project" value="UniProtKB-KW"/>
</dbReference>
<protein>
    <recommendedName>
        <fullName evidence="9">C2H2-type domain-containing protein</fullName>
    </recommendedName>
</protein>
<dbReference type="SMART" id="SM00355">
    <property type="entry name" value="ZnF_C2H2"/>
    <property type="match status" value="4"/>
</dbReference>
<feature type="domain" description="C2H2-type" evidence="9">
    <location>
        <begin position="409"/>
        <end position="438"/>
    </location>
</feature>
<feature type="domain" description="C2H2-type" evidence="9">
    <location>
        <begin position="319"/>
        <end position="348"/>
    </location>
</feature>
<feature type="compositionally biased region" description="Pro residues" evidence="8">
    <location>
        <begin position="256"/>
        <end position="265"/>
    </location>
</feature>
<feature type="compositionally biased region" description="Acidic residues" evidence="8">
    <location>
        <begin position="515"/>
        <end position="529"/>
    </location>
</feature>
<keyword evidence="6" id="KW-0539">Nucleus</keyword>
<dbReference type="FunFam" id="3.30.160.60:FF:000125">
    <property type="entry name" value="Putative zinc finger protein 143"/>
    <property type="match status" value="1"/>
</dbReference>
<dbReference type="FunFam" id="3.30.160.60:FF:000690">
    <property type="entry name" value="Zinc finger protein 354C"/>
    <property type="match status" value="1"/>
</dbReference>
<keyword evidence="3" id="KW-0677">Repeat</keyword>
<feature type="compositionally biased region" description="Basic and acidic residues" evidence="8">
    <location>
        <begin position="60"/>
        <end position="72"/>
    </location>
</feature>
<dbReference type="PANTHER" id="PTHR23235:SF120">
    <property type="entry name" value="KRUPPEL-LIKE FACTOR 15"/>
    <property type="match status" value="1"/>
</dbReference>
<feature type="region of interest" description="Disordered" evidence="8">
    <location>
        <begin position="222"/>
        <end position="270"/>
    </location>
</feature>
<dbReference type="PROSITE" id="PS50157">
    <property type="entry name" value="ZINC_FINGER_C2H2_2"/>
    <property type="match status" value="4"/>
</dbReference>
<feature type="region of interest" description="Disordered" evidence="8">
    <location>
        <begin position="509"/>
        <end position="599"/>
    </location>
</feature>
<feature type="region of interest" description="Disordered" evidence="8">
    <location>
        <begin position="286"/>
        <end position="321"/>
    </location>
</feature>
<feature type="compositionally biased region" description="Basic and acidic residues" evidence="8">
    <location>
        <begin position="104"/>
        <end position="113"/>
    </location>
</feature>
<dbReference type="InterPro" id="IPR036236">
    <property type="entry name" value="Znf_C2H2_sf"/>
</dbReference>
<dbReference type="Pfam" id="PF00096">
    <property type="entry name" value="zf-C2H2"/>
    <property type="match status" value="4"/>
</dbReference>
<dbReference type="FunFam" id="3.30.160.60:FF:000744">
    <property type="entry name" value="zinc finger E-box-binding homeobox 1"/>
    <property type="match status" value="1"/>
</dbReference>
<reference evidence="10 11" key="1">
    <citation type="journal article" date="2019" name="Nat. Ecol. Evol.">
        <title>Megaphylogeny resolves global patterns of mushroom evolution.</title>
        <authorList>
            <person name="Varga T."/>
            <person name="Krizsan K."/>
            <person name="Foldi C."/>
            <person name="Dima B."/>
            <person name="Sanchez-Garcia M."/>
            <person name="Sanchez-Ramirez S."/>
            <person name="Szollosi G.J."/>
            <person name="Szarkandi J.G."/>
            <person name="Papp V."/>
            <person name="Albert L."/>
            <person name="Andreopoulos W."/>
            <person name="Angelini C."/>
            <person name="Antonin V."/>
            <person name="Barry K.W."/>
            <person name="Bougher N.L."/>
            <person name="Buchanan P."/>
            <person name="Buyck B."/>
            <person name="Bense V."/>
            <person name="Catcheside P."/>
            <person name="Chovatia M."/>
            <person name="Cooper J."/>
            <person name="Damon W."/>
            <person name="Desjardin D."/>
            <person name="Finy P."/>
            <person name="Geml J."/>
            <person name="Haridas S."/>
            <person name="Hughes K."/>
            <person name="Justo A."/>
            <person name="Karasinski D."/>
            <person name="Kautmanova I."/>
            <person name="Kiss B."/>
            <person name="Kocsube S."/>
            <person name="Kotiranta H."/>
            <person name="LaButti K.M."/>
            <person name="Lechner B.E."/>
            <person name="Liimatainen K."/>
            <person name="Lipzen A."/>
            <person name="Lukacs Z."/>
            <person name="Mihaltcheva S."/>
            <person name="Morgado L.N."/>
            <person name="Niskanen T."/>
            <person name="Noordeloos M.E."/>
            <person name="Ohm R.A."/>
            <person name="Ortiz-Santana B."/>
            <person name="Ovrebo C."/>
            <person name="Racz N."/>
            <person name="Riley R."/>
            <person name="Savchenko A."/>
            <person name="Shiryaev A."/>
            <person name="Soop K."/>
            <person name="Spirin V."/>
            <person name="Szebenyi C."/>
            <person name="Tomsovsky M."/>
            <person name="Tulloss R.E."/>
            <person name="Uehling J."/>
            <person name="Grigoriev I.V."/>
            <person name="Vagvolgyi C."/>
            <person name="Papp T."/>
            <person name="Martin F.M."/>
            <person name="Miettinen O."/>
            <person name="Hibbett D.S."/>
            <person name="Nagy L.G."/>
        </authorList>
    </citation>
    <scope>NUCLEOTIDE SEQUENCE [LARGE SCALE GENOMIC DNA]</scope>
    <source>
        <strain evidence="10 11">FP101781</strain>
    </source>
</reference>
<dbReference type="Gene3D" id="3.30.160.60">
    <property type="entry name" value="Classic Zinc Finger"/>
    <property type="match status" value="4"/>
</dbReference>
<evidence type="ECO:0000313" key="10">
    <source>
        <dbReference type="EMBL" id="TEB31303.1"/>
    </source>
</evidence>
<comment type="caution">
    <text evidence="10">The sequence shown here is derived from an EMBL/GenBank/DDBJ whole genome shotgun (WGS) entry which is preliminary data.</text>
</comment>
<dbReference type="PROSITE" id="PS00028">
    <property type="entry name" value="ZINC_FINGER_C2H2_1"/>
    <property type="match status" value="4"/>
</dbReference>
<feature type="region of interest" description="Disordered" evidence="8">
    <location>
        <begin position="104"/>
        <end position="205"/>
    </location>
</feature>
<evidence type="ECO:0000256" key="4">
    <source>
        <dbReference type="ARBA" id="ARBA00022771"/>
    </source>
</evidence>
<keyword evidence="2" id="KW-0479">Metal-binding</keyword>
<dbReference type="OrthoDB" id="654211at2759"/>
<dbReference type="InterPro" id="IPR013087">
    <property type="entry name" value="Znf_C2H2_type"/>
</dbReference>
<evidence type="ECO:0000256" key="3">
    <source>
        <dbReference type="ARBA" id="ARBA00022737"/>
    </source>
</evidence>
<evidence type="ECO:0000256" key="8">
    <source>
        <dbReference type="SAM" id="MobiDB-lite"/>
    </source>
</evidence>
<evidence type="ECO:0000256" key="5">
    <source>
        <dbReference type="ARBA" id="ARBA00022833"/>
    </source>
</evidence>
<keyword evidence="5" id="KW-0862">Zinc</keyword>
<feature type="region of interest" description="Disordered" evidence="8">
    <location>
        <begin position="1"/>
        <end position="23"/>
    </location>
</feature>
<evidence type="ECO:0000256" key="2">
    <source>
        <dbReference type="ARBA" id="ARBA00022723"/>
    </source>
</evidence>
<name>A0A4Y7TAV8_COPMI</name>
<proteinExistence type="predicted"/>
<dbReference type="GO" id="GO:0000981">
    <property type="term" value="F:DNA-binding transcription factor activity, RNA polymerase II-specific"/>
    <property type="evidence" value="ECO:0007669"/>
    <property type="project" value="UniProtKB-ARBA"/>
</dbReference>
<dbReference type="AlphaFoldDB" id="A0A4Y7TAV8"/>
<dbReference type="EMBL" id="QPFP01000019">
    <property type="protein sequence ID" value="TEB31303.1"/>
    <property type="molecule type" value="Genomic_DNA"/>
</dbReference>
<dbReference type="PANTHER" id="PTHR23235">
    <property type="entry name" value="KRUEPPEL-LIKE TRANSCRIPTION FACTOR"/>
    <property type="match status" value="1"/>
</dbReference>
<evidence type="ECO:0000313" key="11">
    <source>
        <dbReference type="Proteomes" id="UP000298030"/>
    </source>
</evidence>
<sequence>MARTSCPRCHDTFASQEHSSDHLASPDYTVELLEREIATLLNQNASAASAALLSAAAQQRQEHEESRSDHVSLEGAQSGAHSISLGPGLNHLVAVLQAMQTRGVVDEGRDSMPREQAPTRTAPAFHSLTASDPQDDSGHRRKKHGERDGSDGSTYLFSEDEHASDRETLGGGEEAHHRHSTSPEHQPSGPADNDSMGDLPVVSVPGEFSDINDILSQFPAQLYPDASHPSPNGLTDPDASPVISHSRPVEAEPTITAPPPPPPPVSTSTIPALAPVTRLEPAQPIASTSTLLPPAPPDSPSKRSGKKGKDKDRGNNNQHTCEYENCHKSFTRRSDLARHMRIHTGERPFVCTFDKCGKTFIQRSALHVHSRVHTGEKPHCCEYPACGKTFGDSSSLARHRRTHTGKRPYKCQAPTCEKTFTRRTTLTTHMRTHDPNWEPDPNVKYNFKGKKRRVSDDDEQHLAESVRTISALFNTEQPILSSDGTYQGVPFEAQVASISAEIAAAIAQAQSRAYEDDEEEEEDDDEGGEESGSGQEMTSPETIGPNTSGIRGLDPAGLTKGPPGAEEEEEDDDSDAFPQPLRTRKSKEPIVTAGTKRKR</sequence>
<dbReference type="SUPFAM" id="SSF57667">
    <property type="entry name" value="beta-beta-alpha zinc fingers"/>
    <property type="match status" value="2"/>
</dbReference>
<keyword evidence="11" id="KW-1185">Reference proteome</keyword>
<feature type="compositionally biased region" description="Acidic residues" evidence="8">
    <location>
        <begin position="565"/>
        <end position="575"/>
    </location>
</feature>
<gene>
    <name evidence="10" type="ORF">FA13DRAFT_1629351</name>
</gene>
<feature type="region of interest" description="Disordered" evidence="8">
    <location>
        <begin position="56"/>
        <end position="79"/>
    </location>
</feature>
<dbReference type="STRING" id="71717.A0A4Y7TAV8"/>
<feature type="domain" description="C2H2-type" evidence="9">
    <location>
        <begin position="379"/>
        <end position="408"/>
    </location>
</feature>
<feature type="compositionally biased region" description="Polar residues" evidence="8">
    <location>
        <begin position="535"/>
        <end position="549"/>
    </location>
</feature>
<accession>A0A4Y7TAV8</accession>
<evidence type="ECO:0000256" key="1">
    <source>
        <dbReference type="ARBA" id="ARBA00004123"/>
    </source>
</evidence>
<evidence type="ECO:0000259" key="9">
    <source>
        <dbReference type="PROSITE" id="PS50157"/>
    </source>
</evidence>
<comment type="subcellular location">
    <subcellularLocation>
        <location evidence="1">Nucleus</location>
    </subcellularLocation>
</comment>
<dbReference type="GO" id="GO:0005634">
    <property type="term" value="C:nucleus"/>
    <property type="evidence" value="ECO:0007669"/>
    <property type="project" value="UniProtKB-SubCell"/>
</dbReference>
<dbReference type="FunFam" id="3.30.160.60:FF:000072">
    <property type="entry name" value="zinc finger protein 143 isoform X1"/>
    <property type="match status" value="1"/>
</dbReference>
<evidence type="ECO:0000256" key="6">
    <source>
        <dbReference type="ARBA" id="ARBA00023242"/>
    </source>
</evidence>
<keyword evidence="4 7" id="KW-0863">Zinc-finger</keyword>
<feature type="compositionally biased region" description="Basic and acidic residues" evidence="8">
    <location>
        <begin position="159"/>
        <end position="176"/>
    </location>
</feature>